<dbReference type="InterPro" id="IPR002110">
    <property type="entry name" value="Ankyrin_rpt"/>
</dbReference>
<dbReference type="PANTHER" id="PTHR24198:SF165">
    <property type="entry name" value="ANKYRIN REPEAT-CONTAINING PROTEIN-RELATED"/>
    <property type="match status" value="1"/>
</dbReference>
<dbReference type="InterPro" id="IPR036770">
    <property type="entry name" value="Ankyrin_rpt-contain_sf"/>
</dbReference>
<feature type="repeat" description="ANK" evidence="3">
    <location>
        <begin position="209"/>
        <end position="241"/>
    </location>
</feature>
<evidence type="ECO:0000256" key="2">
    <source>
        <dbReference type="ARBA" id="ARBA00023043"/>
    </source>
</evidence>
<sequence length="387" mass="43403">MRRLLPICFLLIISFSLSANMREDLIEALNNKMYLRIRSLLDQGADLEKKDDTGRSPLTLMVISGNVDMVRLLLRYGSNINSIDDNGYTALHYAVESGQYNIAEILILEGAETNSINNAEETPVYLALKNNDIQMTELLIRNGGELDFIPIIAPVMEDYLKSRVSIRNKLYGLDFLNRTELMEAVFAGDFKTAELLITDGADVNEQNETGLTALMMSAGLGDIYTTRLLLKNGADRNIKDQDGLEAISYAMLTPGNLVVKELLEYNREIDPHALFYALFEGKKEHFSTLLTLSETADIFDDSNRSLLMYAAYLGDYYAVRRIIAKGSDLNLTDGNDRTALAYCVRGMKEPLEDYYQIASALVENGAEKRDLTSSDPEMEKALKGYRL</sequence>
<dbReference type="PROSITE" id="PS50297">
    <property type="entry name" value="ANK_REP_REGION"/>
    <property type="match status" value="5"/>
</dbReference>
<dbReference type="PROSITE" id="PS50088">
    <property type="entry name" value="ANK_REPEAT"/>
    <property type="match status" value="6"/>
</dbReference>
<keyword evidence="1" id="KW-0677">Repeat</keyword>
<evidence type="ECO:0000256" key="4">
    <source>
        <dbReference type="SAM" id="SignalP"/>
    </source>
</evidence>
<dbReference type="Gene3D" id="1.25.40.20">
    <property type="entry name" value="Ankyrin repeat-containing domain"/>
    <property type="match status" value="2"/>
</dbReference>
<feature type="repeat" description="ANK" evidence="3">
    <location>
        <begin position="53"/>
        <end position="85"/>
    </location>
</feature>
<keyword evidence="4" id="KW-0732">Signal</keyword>
<feature type="chain" id="PRO_5032791927" evidence="4">
    <location>
        <begin position="20"/>
        <end position="387"/>
    </location>
</feature>
<dbReference type="RefSeq" id="WP_184745424.1">
    <property type="nucleotide sequence ID" value="NZ_JACHGJ010000002.1"/>
</dbReference>
<dbReference type="EMBL" id="JACHGJ010000002">
    <property type="protein sequence ID" value="MBB6479839.1"/>
    <property type="molecule type" value="Genomic_DNA"/>
</dbReference>
<dbReference type="SMART" id="SM00248">
    <property type="entry name" value="ANK"/>
    <property type="match status" value="8"/>
</dbReference>
<evidence type="ECO:0000313" key="5">
    <source>
        <dbReference type="EMBL" id="MBB6479839.1"/>
    </source>
</evidence>
<reference evidence="5 6" key="1">
    <citation type="submission" date="2020-08" db="EMBL/GenBank/DDBJ databases">
        <title>Genomic Encyclopedia of Type Strains, Phase IV (KMG-IV): sequencing the most valuable type-strain genomes for metagenomic binning, comparative biology and taxonomic classification.</title>
        <authorList>
            <person name="Goeker M."/>
        </authorList>
    </citation>
    <scope>NUCLEOTIDE SEQUENCE [LARGE SCALE GENOMIC DNA]</scope>
    <source>
        <strain evidence="5 6">DSM 2461</strain>
    </source>
</reference>
<feature type="signal peptide" evidence="4">
    <location>
        <begin position="1"/>
        <end position="19"/>
    </location>
</feature>
<feature type="repeat" description="ANK" evidence="3">
    <location>
        <begin position="302"/>
        <end position="334"/>
    </location>
</feature>
<keyword evidence="2 3" id="KW-0040">ANK repeat</keyword>
<dbReference type="Pfam" id="PF12796">
    <property type="entry name" value="Ank_2"/>
    <property type="match status" value="3"/>
</dbReference>
<feature type="repeat" description="ANK" evidence="3">
    <location>
        <begin position="86"/>
        <end position="118"/>
    </location>
</feature>
<evidence type="ECO:0000256" key="1">
    <source>
        <dbReference type="ARBA" id="ARBA00022737"/>
    </source>
</evidence>
<dbReference type="SUPFAM" id="SSF48403">
    <property type="entry name" value="Ankyrin repeat"/>
    <property type="match status" value="2"/>
</dbReference>
<proteinExistence type="predicted"/>
<dbReference type="PRINTS" id="PR01415">
    <property type="entry name" value="ANKYRIN"/>
</dbReference>
<protein>
    <submittedName>
        <fullName evidence="5">Ankyrin repeat protein</fullName>
    </submittedName>
</protein>
<keyword evidence="6" id="KW-1185">Reference proteome</keyword>
<name>A0A841RA83_9SPIO</name>
<evidence type="ECO:0000313" key="6">
    <source>
        <dbReference type="Proteomes" id="UP000587760"/>
    </source>
</evidence>
<gene>
    <name evidence="5" type="ORF">HNR50_001497</name>
</gene>
<comment type="caution">
    <text evidence="5">The sequence shown here is derived from an EMBL/GenBank/DDBJ whole genome shotgun (WGS) entry which is preliminary data.</text>
</comment>
<feature type="repeat" description="ANK" evidence="3">
    <location>
        <begin position="176"/>
        <end position="208"/>
    </location>
</feature>
<organism evidence="5 6">
    <name type="scientific">Spirochaeta isovalerica</name>
    <dbReference type="NCBI Taxonomy" id="150"/>
    <lineage>
        <taxon>Bacteria</taxon>
        <taxon>Pseudomonadati</taxon>
        <taxon>Spirochaetota</taxon>
        <taxon>Spirochaetia</taxon>
        <taxon>Spirochaetales</taxon>
        <taxon>Spirochaetaceae</taxon>
        <taxon>Spirochaeta</taxon>
    </lineage>
</organism>
<accession>A0A841RA83</accession>
<evidence type="ECO:0000256" key="3">
    <source>
        <dbReference type="PROSITE-ProRule" id="PRU00023"/>
    </source>
</evidence>
<dbReference type="PANTHER" id="PTHR24198">
    <property type="entry name" value="ANKYRIN REPEAT AND PROTEIN KINASE DOMAIN-CONTAINING PROTEIN"/>
    <property type="match status" value="1"/>
</dbReference>
<dbReference type="AlphaFoldDB" id="A0A841RA83"/>
<feature type="repeat" description="ANK" evidence="3">
    <location>
        <begin position="119"/>
        <end position="147"/>
    </location>
</feature>
<dbReference type="Proteomes" id="UP000587760">
    <property type="component" value="Unassembled WGS sequence"/>
</dbReference>